<evidence type="ECO:0000313" key="2">
    <source>
        <dbReference type="EMBL" id="MBG6137568.1"/>
    </source>
</evidence>
<reference evidence="2" key="1">
    <citation type="submission" date="2020-11" db="EMBL/GenBank/DDBJ databases">
        <title>Sequencing the genomes of 1000 actinobacteria strains.</title>
        <authorList>
            <person name="Klenk H.-P."/>
        </authorList>
    </citation>
    <scope>NUCLEOTIDE SEQUENCE</scope>
    <source>
        <strain evidence="2">DSM 45356</strain>
    </source>
</reference>
<keyword evidence="1" id="KW-1133">Transmembrane helix</keyword>
<dbReference type="EMBL" id="JADOUF010000001">
    <property type="protein sequence ID" value="MBG6137568.1"/>
    <property type="molecule type" value="Genomic_DNA"/>
</dbReference>
<evidence type="ECO:0000313" key="3">
    <source>
        <dbReference type="Proteomes" id="UP000622552"/>
    </source>
</evidence>
<dbReference type="RefSeq" id="WP_197004419.1">
    <property type="nucleotide sequence ID" value="NZ_BONS01000020.1"/>
</dbReference>
<keyword evidence="1" id="KW-0472">Membrane</keyword>
<proteinExistence type="predicted"/>
<sequence length="144" mass="15029">MRTTYKVLAILVAVSVALQGAWIAFGVFGLAHDTDDQPVLLDDSYKGNAGWMLHGIGGQIVVPLLAIALLVVAFFAHVPHGVRWAAIIVGLVALQVALGFLSFAWPGLGLLHGFNALVLFGMAIHARQAAGRPAAPLTGPMTVA</sequence>
<dbReference type="AlphaFoldDB" id="A0A8J7GBR3"/>
<accession>A0A8J7GBR3</accession>
<keyword evidence="1" id="KW-0812">Transmembrane</keyword>
<comment type="caution">
    <text evidence="2">The sequence shown here is derived from an EMBL/GenBank/DDBJ whole genome shotgun (WGS) entry which is preliminary data.</text>
</comment>
<dbReference type="Proteomes" id="UP000622552">
    <property type="component" value="Unassembled WGS sequence"/>
</dbReference>
<evidence type="ECO:0000256" key="1">
    <source>
        <dbReference type="SAM" id="Phobius"/>
    </source>
</evidence>
<keyword evidence="3" id="KW-1185">Reference proteome</keyword>
<organism evidence="2 3">
    <name type="scientific">Longispora fulva</name>
    <dbReference type="NCBI Taxonomy" id="619741"/>
    <lineage>
        <taxon>Bacteria</taxon>
        <taxon>Bacillati</taxon>
        <taxon>Actinomycetota</taxon>
        <taxon>Actinomycetes</taxon>
        <taxon>Micromonosporales</taxon>
        <taxon>Micromonosporaceae</taxon>
        <taxon>Longispora</taxon>
    </lineage>
</organism>
<feature type="transmembrane region" description="Helical" evidence="1">
    <location>
        <begin position="51"/>
        <end position="75"/>
    </location>
</feature>
<feature type="transmembrane region" description="Helical" evidence="1">
    <location>
        <begin position="82"/>
        <end position="103"/>
    </location>
</feature>
<gene>
    <name evidence="2" type="ORF">IW245_003762</name>
</gene>
<protein>
    <submittedName>
        <fullName evidence="2">Putative membrane protein</fullName>
    </submittedName>
</protein>
<name>A0A8J7GBR3_9ACTN</name>
<feature type="transmembrane region" description="Helical" evidence="1">
    <location>
        <begin position="7"/>
        <end position="31"/>
    </location>
</feature>